<dbReference type="NCBIfam" id="TIGR00879">
    <property type="entry name" value="SP"/>
    <property type="match status" value="1"/>
</dbReference>
<dbReference type="InterPro" id="IPR036259">
    <property type="entry name" value="MFS_trans_sf"/>
</dbReference>
<feature type="region of interest" description="Disordered" evidence="8">
    <location>
        <begin position="482"/>
        <end position="507"/>
    </location>
</feature>
<accession>V5I1A1</accession>
<dbReference type="InterPro" id="IPR003663">
    <property type="entry name" value="Sugar/inositol_transpt"/>
</dbReference>
<evidence type="ECO:0000313" key="11">
    <source>
        <dbReference type="EMBL" id="GAD96420.1"/>
    </source>
</evidence>
<proteinExistence type="inferred from homology"/>
<feature type="transmembrane region" description="Helical" evidence="9">
    <location>
        <begin position="89"/>
        <end position="107"/>
    </location>
</feature>
<evidence type="ECO:0000256" key="7">
    <source>
        <dbReference type="RuleBase" id="RU003346"/>
    </source>
</evidence>
<dbReference type="Gene3D" id="1.20.1250.20">
    <property type="entry name" value="MFS general substrate transporter like domains"/>
    <property type="match status" value="1"/>
</dbReference>
<dbReference type="SUPFAM" id="SSF103473">
    <property type="entry name" value="MFS general substrate transporter"/>
    <property type="match status" value="1"/>
</dbReference>
<evidence type="ECO:0000256" key="1">
    <source>
        <dbReference type="ARBA" id="ARBA00004141"/>
    </source>
</evidence>
<keyword evidence="12" id="KW-1185">Reference proteome</keyword>
<evidence type="ECO:0000313" key="12">
    <source>
        <dbReference type="Proteomes" id="UP000018001"/>
    </source>
</evidence>
<dbReference type="OrthoDB" id="6133115at2759"/>
<evidence type="ECO:0000256" key="3">
    <source>
        <dbReference type="ARBA" id="ARBA00022448"/>
    </source>
</evidence>
<dbReference type="InterPro" id="IPR005829">
    <property type="entry name" value="Sugar_transporter_CS"/>
</dbReference>
<comment type="subcellular location">
    <subcellularLocation>
        <location evidence="1">Membrane</location>
        <topology evidence="1">Multi-pass membrane protein</topology>
    </subcellularLocation>
</comment>
<reference evidence="12" key="1">
    <citation type="journal article" date="2014" name="Genome Announc.">
        <title>Draft genome sequence of the formaldehyde-resistant fungus Byssochlamys spectabilis No. 5 (anamorph Paecilomyces variotii No. 5) (NBRC109023).</title>
        <authorList>
            <person name="Oka T."/>
            <person name="Ekino K."/>
            <person name="Fukuda K."/>
            <person name="Nomura Y."/>
        </authorList>
    </citation>
    <scope>NUCLEOTIDE SEQUENCE [LARGE SCALE GENOMIC DNA]</scope>
    <source>
        <strain evidence="12">No. 5 / NBRC 109023</strain>
    </source>
</reference>
<feature type="transmembrane region" description="Helical" evidence="9">
    <location>
        <begin position="569"/>
        <end position="592"/>
    </location>
</feature>
<dbReference type="InterPro" id="IPR005828">
    <property type="entry name" value="MFS_sugar_transport-like"/>
</dbReference>
<dbReference type="GO" id="GO:0005351">
    <property type="term" value="F:carbohydrate:proton symporter activity"/>
    <property type="evidence" value="ECO:0007669"/>
    <property type="project" value="TreeGrafter"/>
</dbReference>
<feature type="compositionally biased region" description="Basic and acidic residues" evidence="8">
    <location>
        <begin position="494"/>
        <end position="505"/>
    </location>
</feature>
<evidence type="ECO:0000256" key="4">
    <source>
        <dbReference type="ARBA" id="ARBA00022692"/>
    </source>
</evidence>
<evidence type="ECO:0000259" key="10">
    <source>
        <dbReference type="PROSITE" id="PS50850"/>
    </source>
</evidence>
<dbReference type="GO" id="GO:0015793">
    <property type="term" value="P:glycerol transmembrane transport"/>
    <property type="evidence" value="ECO:0007669"/>
    <property type="project" value="TreeGrafter"/>
</dbReference>
<dbReference type="InParanoid" id="V5I1A1"/>
<dbReference type="PRINTS" id="PR00171">
    <property type="entry name" value="SUGRTRNSPORT"/>
</dbReference>
<feature type="transmembrane region" description="Helical" evidence="9">
    <location>
        <begin position="372"/>
        <end position="393"/>
    </location>
</feature>
<dbReference type="AlphaFoldDB" id="V5I1A1"/>
<feature type="transmembrane region" description="Helical" evidence="9">
    <location>
        <begin position="281"/>
        <end position="299"/>
    </location>
</feature>
<feature type="transmembrane region" description="Helical" evidence="9">
    <location>
        <begin position="405"/>
        <end position="428"/>
    </location>
</feature>
<dbReference type="PANTHER" id="PTHR48022:SF69">
    <property type="entry name" value="SUGAR TRANSPORTER"/>
    <property type="match status" value="1"/>
</dbReference>
<dbReference type="PROSITE" id="PS00217">
    <property type="entry name" value="SUGAR_TRANSPORT_2"/>
    <property type="match status" value="1"/>
</dbReference>
<keyword evidence="11" id="KW-0762">Sugar transport</keyword>
<dbReference type="Pfam" id="PF00083">
    <property type="entry name" value="Sugar_tr"/>
    <property type="match status" value="1"/>
</dbReference>
<dbReference type="PANTHER" id="PTHR48022">
    <property type="entry name" value="PLASTIDIC GLUCOSE TRANSPORTER 4"/>
    <property type="match status" value="1"/>
</dbReference>
<evidence type="ECO:0000256" key="9">
    <source>
        <dbReference type="SAM" id="Phobius"/>
    </source>
</evidence>
<protein>
    <submittedName>
        <fullName evidence="11">Sugar transporter, putative</fullName>
    </submittedName>
</protein>
<feature type="transmembrane region" description="Helical" evidence="9">
    <location>
        <begin position="57"/>
        <end position="77"/>
    </location>
</feature>
<name>V5I1A1_BYSSN</name>
<dbReference type="eggNOG" id="KOG0254">
    <property type="taxonomic scope" value="Eukaryota"/>
</dbReference>
<gene>
    <name evidence="11" type="ORF">PVAR5_5074</name>
</gene>
<keyword evidence="5 9" id="KW-1133">Transmembrane helix</keyword>
<dbReference type="PROSITE" id="PS50850">
    <property type="entry name" value="MFS"/>
    <property type="match status" value="1"/>
</dbReference>
<keyword evidence="4 9" id="KW-0812">Transmembrane</keyword>
<sequence length="629" mass="68937">MPPKYMGLSGRPLSVMVSCIATTGFMLFGYDQGVMSGIITAPAFTAVLQETQGNSTVQGFVTAIFEIGCLIGTSFIIWAGDRLGRRKSIILGANVMIIGVILQVVAYPGHQPLAQFVIGRIITGVGNGINTSTIPTYQAECSKSTNRGILICIEGGVVAIGTMVAYWIDYGASYGPDDLIWRFHIAFQCLFCIFIAVGMYFLPDSPRWLFLRGRCDEGERVIAALRDVEPSDHLVQVEKATILDSLRASGTGAKSTPLSAVFTSGKTQHLRRMLLGASGQFMQQVGGCNAVIYYFPILFEESIGENHNMALLMGGVNMIVYSILATTSWFLIERVGRRKLFLIGAAGQSLSMVITFACLIKDTPGNAKGAAVGLFTFIAFFGATWLPLPWLYPAEISPIKTRAKANALSTCTNWVWNFVIVMVTPVMISNIGWATYLFFACMNALFIPAIYFFYPETAGRSLEEIDIIFVKGWTEGKGYCPSCEGASSSKQQRGRRDGYSNRHNNEGYAPISSVVSFTSHEEITNTKSHPHSLILSSSHPLILSPYLYSPSTPSYLSPKLKIMVDHWDLGVIIIAAVFLAILIPEFILFYLFRRYHAIRARSADPEQAATIPLTLAPSLTVVPRAEDRV</sequence>
<feature type="transmembrane region" description="Helical" evidence="9">
    <location>
        <begin position="12"/>
        <end position="30"/>
    </location>
</feature>
<keyword evidence="6 9" id="KW-0472">Membrane</keyword>
<feature type="transmembrane region" description="Helical" evidence="9">
    <location>
        <begin position="149"/>
        <end position="168"/>
    </location>
</feature>
<comment type="caution">
    <text evidence="11">The sequence shown here is derived from an EMBL/GenBank/DDBJ whole genome shotgun (WGS) entry which is preliminary data.</text>
</comment>
<dbReference type="InterPro" id="IPR020846">
    <property type="entry name" value="MFS_dom"/>
</dbReference>
<evidence type="ECO:0000256" key="6">
    <source>
        <dbReference type="ARBA" id="ARBA00023136"/>
    </source>
</evidence>
<feature type="transmembrane region" description="Helical" evidence="9">
    <location>
        <begin position="434"/>
        <end position="454"/>
    </location>
</feature>
<feature type="transmembrane region" description="Helical" evidence="9">
    <location>
        <begin position="113"/>
        <end position="137"/>
    </location>
</feature>
<dbReference type="Proteomes" id="UP000018001">
    <property type="component" value="Unassembled WGS sequence"/>
</dbReference>
<keyword evidence="3 7" id="KW-0813">Transport</keyword>
<feature type="domain" description="Major facilitator superfamily (MFS) profile" evidence="10">
    <location>
        <begin position="17"/>
        <end position="458"/>
    </location>
</feature>
<feature type="transmembrane region" description="Helical" evidence="9">
    <location>
        <begin position="339"/>
        <end position="360"/>
    </location>
</feature>
<feature type="transmembrane region" description="Helical" evidence="9">
    <location>
        <begin position="180"/>
        <end position="202"/>
    </location>
</feature>
<organism evidence="11 12">
    <name type="scientific">Byssochlamys spectabilis (strain No. 5 / NBRC 109023)</name>
    <name type="common">Paecilomyces variotii</name>
    <dbReference type="NCBI Taxonomy" id="1356009"/>
    <lineage>
        <taxon>Eukaryota</taxon>
        <taxon>Fungi</taxon>
        <taxon>Dikarya</taxon>
        <taxon>Ascomycota</taxon>
        <taxon>Pezizomycotina</taxon>
        <taxon>Eurotiomycetes</taxon>
        <taxon>Eurotiomycetidae</taxon>
        <taxon>Eurotiales</taxon>
        <taxon>Thermoascaceae</taxon>
        <taxon>Paecilomyces</taxon>
    </lineage>
</organism>
<evidence type="ECO:0000256" key="5">
    <source>
        <dbReference type="ARBA" id="ARBA00022989"/>
    </source>
</evidence>
<dbReference type="EMBL" id="BAUL01000165">
    <property type="protein sequence ID" value="GAD96420.1"/>
    <property type="molecule type" value="Genomic_DNA"/>
</dbReference>
<dbReference type="GO" id="GO:0016020">
    <property type="term" value="C:membrane"/>
    <property type="evidence" value="ECO:0007669"/>
    <property type="project" value="UniProtKB-SubCell"/>
</dbReference>
<evidence type="ECO:0000256" key="8">
    <source>
        <dbReference type="SAM" id="MobiDB-lite"/>
    </source>
</evidence>
<dbReference type="HOGENOM" id="CLU_001265_30_3_1"/>
<feature type="transmembrane region" description="Helical" evidence="9">
    <location>
        <begin position="311"/>
        <end position="332"/>
    </location>
</feature>
<evidence type="ECO:0000256" key="2">
    <source>
        <dbReference type="ARBA" id="ARBA00010992"/>
    </source>
</evidence>
<dbReference type="InterPro" id="IPR050360">
    <property type="entry name" value="MFS_Sugar_Transporters"/>
</dbReference>
<dbReference type="FunFam" id="1.20.1250.20:FF:000061">
    <property type="entry name" value="MFS sugar transporter"/>
    <property type="match status" value="1"/>
</dbReference>
<comment type="similarity">
    <text evidence="2 7">Belongs to the major facilitator superfamily. Sugar transporter (TC 2.A.1.1) family.</text>
</comment>